<gene>
    <name evidence="1" type="ORF">K435DRAFT_879914</name>
</gene>
<name>A0A4S8KKP3_DENBC</name>
<evidence type="ECO:0000313" key="1">
    <source>
        <dbReference type="EMBL" id="THU75971.1"/>
    </source>
</evidence>
<dbReference type="EMBL" id="ML181323">
    <property type="protein sequence ID" value="THU75971.1"/>
    <property type="molecule type" value="Genomic_DNA"/>
</dbReference>
<dbReference type="Proteomes" id="UP000297245">
    <property type="component" value="Unassembled WGS sequence"/>
</dbReference>
<dbReference type="AlphaFoldDB" id="A0A4S8KKP3"/>
<reference evidence="1 2" key="1">
    <citation type="journal article" date="2019" name="Nat. Ecol. Evol.">
        <title>Megaphylogeny resolves global patterns of mushroom evolution.</title>
        <authorList>
            <person name="Varga T."/>
            <person name="Krizsan K."/>
            <person name="Foldi C."/>
            <person name="Dima B."/>
            <person name="Sanchez-Garcia M."/>
            <person name="Sanchez-Ramirez S."/>
            <person name="Szollosi G.J."/>
            <person name="Szarkandi J.G."/>
            <person name="Papp V."/>
            <person name="Albert L."/>
            <person name="Andreopoulos W."/>
            <person name="Angelini C."/>
            <person name="Antonin V."/>
            <person name="Barry K.W."/>
            <person name="Bougher N.L."/>
            <person name="Buchanan P."/>
            <person name="Buyck B."/>
            <person name="Bense V."/>
            <person name="Catcheside P."/>
            <person name="Chovatia M."/>
            <person name="Cooper J."/>
            <person name="Damon W."/>
            <person name="Desjardin D."/>
            <person name="Finy P."/>
            <person name="Geml J."/>
            <person name="Haridas S."/>
            <person name="Hughes K."/>
            <person name="Justo A."/>
            <person name="Karasinski D."/>
            <person name="Kautmanova I."/>
            <person name="Kiss B."/>
            <person name="Kocsube S."/>
            <person name="Kotiranta H."/>
            <person name="LaButti K.M."/>
            <person name="Lechner B.E."/>
            <person name="Liimatainen K."/>
            <person name="Lipzen A."/>
            <person name="Lukacs Z."/>
            <person name="Mihaltcheva S."/>
            <person name="Morgado L.N."/>
            <person name="Niskanen T."/>
            <person name="Noordeloos M.E."/>
            <person name="Ohm R.A."/>
            <person name="Ortiz-Santana B."/>
            <person name="Ovrebo C."/>
            <person name="Racz N."/>
            <person name="Riley R."/>
            <person name="Savchenko A."/>
            <person name="Shiryaev A."/>
            <person name="Soop K."/>
            <person name="Spirin V."/>
            <person name="Szebenyi C."/>
            <person name="Tomsovsky M."/>
            <person name="Tulloss R.E."/>
            <person name="Uehling J."/>
            <person name="Grigoriev I.V."/>
            <person name="Vagvolgyi C."/>
            <person name="Papp T."/>
            <person name="Martin F.M."/>
            <person name="Miettinen O."/>
            <person name="Hibbett D.S."/>
            <person name="Nagy L.G."/>
        </authorList>
    </citation>
    <scope>NUCLEOTIDE SEQUENCE [LARGE SCALE GENOMIC DNA]</scope>
    <source>
        <strain evidence="1 2">CBS 962.96</strain>
    </source>
</reference>
<accession>A0A4S8KKP3</accession>
<evidence type="ECO:0000313" key="2">
    <source>
        <dbReference type="Proteomes" id="UP000297245"/>
    </source>
</evidence>
<proteinExistence type="predicted"/>
<protein>
    <submittedName>
        <fullName evidence="1">Uncharacterized protein</fullName>
    </submittedName>
</protein>
<dbReference type="OrthoDB" id="77878at2759"/>
<sequence length="80" mass="8848">MSSTPTDRTEFVSIGQDVFLRRADAKAPNAETDPEVGYLVVVVGIDTDQPYSSVGAKLAHIHKYTKKYEELYPAATQIFV</sequence>
<keyword evidence="2" id="KW-1185">Reference proteome</keyword>
<organism evidence="1 2">
    <name type="scientific">Dendrothele bispora (strain CBS 962.96)</name>
    <dbReference type="NCBI Taxonomy" id="1314807"/>
    <lineage>
        <taxon>Eukaryota</taxon>
        <taxon>Fungi</taxon>
        <taxon>Dikarya</taxon>
        <taxon>Basidiomycota</taxon>
        <taxon>Agaricomycotina</taxon>
        <taxon>Agaricomycetes</taxon>
        <taxon>Agaricomycetidae</taxon>
        <taxon>Agaricales</taxon>
        <taxon>Agaricales incertae sedis</taxon>
        <taxon>Dendrothele</taxon>
    </lineage>
</organism>